<organism evidence="1 2">
    <name type="scientific">Dioscorea alata</name>
    <name type="common">Purple yam</name>
    <dbReference type="NCBI Taxonomy" id="55571"/>
    <lineage>
        <taxon>Eukaryota</taxon>
        <taxon>Viridiplantae</taxon>
        <taxon>Streptophyta</taxon>
        <taxon>Embryophyta</taxon>
        <taxon>Tracheophyta</taxon>
        <taxon>Spermatophyta</taxon>
        <taxon>Magnoliopsida</taxon>
        <taxon>Liliopsida</taxon>
        <taxon>Dioscoreales</taxon>
        <taxon>Dioscoreaceae</taxon>
        <taxon>Dioscorea</taxon>
    </lineage>
</organism>
<comment type="caution">
    <text evidence="1">The sequence shown here is derived from an EMBL/GenBank/DDBJ whole genome shotgun (WGS) entry which is preliminary data.</text>
</comment>
<evidence type="ECO:0000313" key="2">
    <source>
        <dbReference type="Proteomes" id="UP000827976"/>
    </source>
</evidence>
<accession>A0ACB7VB19</accession>
<evidence type="ECO:0000313" key="1">
    <source>
        <dbReference type="EMBL" id="KAH7670741.1"/>
    </source>
</evidence>
<dbReference type="EMBL" id="CM037020">
    <property type="protein sequence ID" value="KAH7670741.1"/>
    <property type="molecule type" value="Genomic_DNA"/>
</dbReference>
<proteinExistence type="predicted"/>
<dbReference type="Proteomes" id="UP000827976">
    <property type="component" value="Chromosome 10"/>
</dbReference>
<reference evidence="2" key="1">
    <citation type="journal article" date="2022" name="Nat. Commun.">
        <title>Chromosome evolution and the genetic basis of agronomically important traits in greater yam.</title>
        <authorList>
            <person name="Bredeson J.V."/>
            <person name="Lyons J.B."/>
            <person name="Oniyinde I.O."/>
            <person name="Okereke N.R."/>
            <person name="Kolade O."/>
            <person name="Nnabue I."/>
            <person name="Nwadili C.O."/>
            <person name="Hribova E."/>
            <person name="Parker M."/>
            <person name="Nwogha J."/>
            <person name="Shu S."/>
            <person name="Carlson J."/>
            <person name="Kariba R."/>
            <person name="Muthemba S."/>
            <person name="Knop K."/>
            <person name="Barton G.J."/>
            <person name="Sherwood A.V."/>
            <person name="Lopez-Montes A."/>
            <person name="Asiedu R."/>
            <person name="Jamnadass R."/>
            <person name="Muchugi A."/>
            <person name="Goodstein D."/>
            <person name="Egesi C.N."/>
            <person name="Featherston J."/>
            <person name="Asfaw A."/>
            <person name="Simpson G.G."/>
            <person name="Dolezel J."/>
            <person name="Hendre P.S."/>
            <person name="Van Deynze A."/>
            <person name="Kumar P.L."/>
            <person name="Obidiegwu J.E."/>
            <person name="Bhattacharjee R."/>
            <person name="Rokhsar D.S."/>
        </authorList>
    </citation>
    <scope>NUCLEOTIDE SEQUENCE [LARGE SCALE GENOMIC DNA]</scope>
    <source>
        <strain evidence="2">cv. TDa95/00328</strain>
    </source>
</reference>
<sequence length="316" mass="35495">MNCFRNSCPLPLAIFLVGVLCGGAITTIYYSHLEIVPYTKRSHLVLLSPSVERRLGELLFQQRKNNHKDSILPSTHPDSVRVSCIAKNIIKTLQRGLQHDKWRCGDLDKFKEETLVSRKETVKAQSSSLVPQTRHLEGLNWEVLVVKNSKVNAYCMPGGKIVIFTGLLDHLRTDAEIATVIGHEIAHVIASHHAEKVTRELAFVVVRLILLHFCDIGYIPDAMYKLLLQLPFSRRMEKEADYIGLLLMASAGYDPHVAPSVYEKLGQIKKKSRPHYISTHPSPKERAELLSQAEVMEEARSVYADAVSGHVVSGFL</sequence>
<name>A0ACB7VB19_DIOAL</name>
<protein>
    <submittedName>
        <fullName evidence="1">Peptidase M48 domain-containing protein</fullName>
    </submittedName>
</protein>
<gene>
    <name evidence="1" type="ORF">IHE45_10G047900</name>
</gene>
<keyword evidence="2" id="KW-1185">Reference proteome</keyword>